<evidence type="ECO:0000313" key="2">
    <source>
        <dbReference type="EnsemblPlants" id="Pp3c6_1360V3.2"/>
    </source>
</evidence>
<reference evidence="2" key="3">
    <citation type="submission" date="2020-12" db="UniProtKB">
        <authorList>
            <consortium name="EnsemblPlants"/>
        </authorList>
    </citation>
    <scope>IDENTIFICATION</scope>
</reference>
<reference evidence="2 3" key="1">
    <citation type="journal article" date="2008" name="Science">
        <title>The Physcomitrella genome reveals evolutionary insights into the conquest of land by plants.</title>
        <authorList>
            <person name="Rensing S."/>
            <person name="Lang D."/>
            <person name="Zimmer A."/>
            <person name="Terry A."/>
            <person name="Salamov A."/>
            <person name="Shapiro H."/>
            <person name="Nishiyama T."/>
            <person name="Perroud P.-F."/>
            <person name="Lindquist E."/>
            <person name="Kamisugi Y."/>
            <person name="Tanahashi T."/>
            <person name="Sakakibara K."/>
            <person name="Fujita T."/>
            <person name="Oishi K."/>
            <person name="Shin-I T."/>
            <person name="Kuroki Y."/>
            <person name="Toyoda A."/>
            <person name="Suzuki Y."/>
            <person name="Hashimoto A."/>
            <person name="Yamaguchi K."/>
            <person name="Sugano A."/>
            <person name="Kohara Y."/>
            <person name="Fujiyama A."/>
            <person name="Anterola A."/>
            <person name="Aoki S."/>
            <person name="Ashton N."/>
            <person name="Barbazuk W.B."/>
            <person name="Barker E."/>
            <person name="Bennetzen J."/>
            <person name="Bezanilla M."/>
            <person name="Blankenship R."/>
            <person name="Cho S.H."/>
            <person name="Dutcher S."/>
            <person name="Estelle M."/>
            <person name="Fawcett J.A."/>
            <person name="Gundlach H."/>
            <person name="Hanada K."/>
            <person name="Heyl A."/>
            <person name="Hicks K.A."/>
            <person name="Hugh J."/>
            <person name="Lohr M."/>
            <person name="Mayer K."/>
            <person name="Melkozernov A."/>
            <person name="Murata T."/>
            <person name="Nelson D."/>
            <person name="Pils B."/>
            <person name="Prigge M."/>
            <person name="Reiss B."/>
            <person name="Renner T."/>
            <person name="Rombauts S."/>
            <person name="Rushton P."/>
            <person name="Sanderfoot A."/>
            <person name="Schween G."/>
            <person name="Shiu S.-H."/>
            <person name="Stueber K."/>
            <person name="Theodoulou F.L."/>
            <person name="Tu H."/>
            <person name="Van de Peer Y."/>
            <person name="Verrier P.J."/>
            <person name="Waters E."/>
            <person name="Wood A."/>
            <person name="Yang L."/>
            <person name="Cove D."/>
            <person name="Cuming A."/>
            <person name="Hasebe M."/>
            <person name="Lucas S."/>
            <person name="Mishler D.B."/>
            <person name="Reski R."/>
            <person name="Grigoriev I."/>
            <person name="Quatrano R.S."/>
            <person name="Boore J.L."/>
        </authorList>
    </citation>
    <scope>NUCLEOTIDE SEQUENCE [LARGE SCALE GENOMIC DNA]</scope>
    <source>
        <strain evidence="2 3">cv. Gransden 2004</strain>
    </source>
</reference>
<dbReference type="PANTHER" id="PTHR47532:SF1">
    <property type="entry name" value="RETINAL-BINDING PROTEIN"/>
    <property type="match status" value="1"/>
</dbReference>
<gene>
    <name evidence="2" type="primary">LOC112284007</name>
</gene>
<dbReference type="InterPro" id="IPR036598">
    <property type="entry name" value="GOLD_dom_sf"/>
</dbReference>
<protein>
    <recommendedName>
        <fullName evidence="1">GOLD domain-containing protein</fullName>
    </recommendedName>
</protein>
<feature type="domain" description="GOLD" evidence="1">
    <location>
        <begin position="256"/>
        <end position="341"/>
    </location>
</feature>
<organism evidence="2 3">
    <name type="scientific">Physcomitrium patens</name>
    <name type="common">Spreading-leaved earth moss</name>
    <name type="synonym">Physcomitrella patens</name>
    <dbReference type="NCBI Taxonomy" id="3218"/>
    <lineage>
        <taxon>Eukaryota</taxon>
        <taxon>Viridiplantae</taxon>
        <taxon>Streptophyta</taxon>
        <taxon>Embryophyta</taxon>
        <taxon>Bryophyta</taxon>
        <taxon>Bryophytina</taxon>
        <taxon>Bryopsida</taxon>
        <taxon>Funariidae</taxon>
        <taxon>Funariales</taxon>
        <taxon>Funariaceae</taxon>
        <taxon>Physcomitrium</taxon>
    </lineage>
</organism>
<evidence type="ECO:0000259" key="1">
    <source>
        <dbReference type="PROSITE" id="PS50866"/>
    </source>
</evidence>
<dbReference type="EMBL" id="ABEU02000006">
    <property type="status" value="NOT_ANNOTATED_CDS"/>
    <property type="molecule type" value="Genomic_DNA"/>
</dbReference>
<name>A0A7I4DX48_PHYPA</name>
<dbReference type="GeneID" id="112284007"/>
<dbReference type="RefSeq" id="XP_024379220.1">
    <property type="nucleotide sequence ID" value="XM_024523452.2"/>
</dbReference>
<dbReference type="Gene3D" id="2.60.120.680">
    <property type="entry name" value="GOLD domain"/>
    <property type="match status" value="1"/>
</dbReference>
<accession>A0A7I4DX48</accession>
<dbReference type="Proteomes" id="UP000006727">
    <property type="component" value="Chromosome 6"/>
</dbReference>
<dbReference type="PROSITE" id="PS50866">
    <property type="entry name" value="GOLD"/>
    <property type="match status" value="1"/>
</dbReference>
<dbReference type="InterPro" id="IPR009038">
    <property type="entry name" value="GOLD_dom"/>
</dbReference>
<sequence length="365" mass="42246">MIEEMLHLLSKRKWPSSLKGNVSSELEPVAERIKKMEVGLQQLLDKLVAFQKVQSERIFSMVLTYMPQDFRLTYLKQYRERSEKKKQAEVDNLMASGGSIHDKYVLLWSQQMERRRQLAQLGSATGVFRTLVKYLVGCPQVLLEFVCKINDDHGPMEEQRERYGPSLYKLTTFAVALRVFLAVWWSAFDCEDISREEMLEVLEQSVEAYKFDFTRYLDFMQEVFKNSPFFITPEEAGIAASADQDYKEATIAAGKTHEVILPVKYEGALVAWDFRLTSGKDIGFSVELVDSSRATRPMFPYQRYETHQGSFQSPCVGNYRLVWDNTYSNFYRKYLRYKVDEIPPVLEEAVIEGTEVSTSSDSTLT</sequence>
<evidence type="ECO:0000313" key="3">
    <source>
        <dbReference type="Proteomes" id="UP000006727"/>
    </source>
</evidence>
<dbReference type="PANTHER" id="PTHR47532">
    <property type="entry name" value="RETINAL-BINDING PROTEIN"/>
    <property type="match status" value="1"/>
</dbReference>
<dbReference type="AlphaFoldDB" id="A0A7I4DX48"/>
<dbReference type="EnsemblPlants" id="Pp3c6_1360V3.2">
    <property type="protein sequence ID" value="Pp3c6_1360V3.2"/>
    <property type="gene ID" value="Pp3c6_1360"/>
</dbReference>
<reference evidence="2 3" key="2">
    <citation type="journal article" date="2018" name="Plant J.">
        <title>The Physcomitrella patens chromosome-scale assembly reveals moss genome structure and evolution.</title>
        <authorList>
            <person name="Lang D."/>
            <person name="Ullrich K.K."/>
            <person name="Murat F."/>
            <person name="Fuchs J."/>
            <person name="Jenkins J."/>
            <person name="Haas F.B."/>
            <person name="Piednoel M."/>
            <person name="Gundlach H."/>
            <person name="Van Bel M."/>
            <person name="Meyberg R."/>
            <person name="Vives C."/>
            <person name="Morata J."/>
            <person name="Symeonidi A."/>
            <person name="Hiss M."/>
            <person name="Muchero W."/>
            <person name="Kamisugi Y."/>
            <person name="Saleh O."/>
            <person name="Blanc G."/>
            <person name="Decker E.L."/>
            <person name="van Gessel N."/>
            <person name="Grimwood J."/>
            <person name="Hayes R.D."/>
            <person name="Graham S.W."/>
            <person name="Gunter L.E."/>
            <person name="McDaniel S.F."/>
            <person name="Hoernstein S.N.W."/>
            <person name="Larsson A."/>
            <person name="Li F.W."/>
            <person name="Perroud P.F."/>
            <person name="Phillips J."/>
            <person name="Ranjan P."/>
            <person name="Rokshar D.S."/>
            <person name="Rothfels C.J."/>
            <person name="Schneider L."/>
            <person name="Shu S."/>
            <person name="Stevenson D.W."/>
            <person name="Thummler F."/>
            <person name="Tillich M."/>
            <person name="Villarreal Aguilar J.C."/>
            <person name="Widiez T."/>
            <person name="Wong G.K."/>
            <person name="Wymore A."/>
            <person name="Zhang Y."/>
            <person name="Zimmer A.D."/>
            <person name="Quatrano R.S."/>
            <person name="Mayer K.F.X."/>
            <person name="Goodstein D."/>
            <person name="Casacuberta J.M."/>
            <person name="Vandepoele K."/>
            <person name="Reski R."/>
            <person name="Cuming A.C."/>
            <person name="Tuskan G.A."/>
            <person name="Maumus F."/>
            <person name="Salse J."/>
            <person name="Schmutz J."/>
            <person name="Rensing S.A."/>
        </authorList>
    </citation>
    <scope>NUCLEOTIDE SEQUENCE [LARGE SCALE GENOMIC DNA]</scope>
    <source>
        <strain evidence="2 3">cv. Gransden 2004</strain>
    </source>
</reference>
<dbReference type="SUPFAM" id="SSF101576">
    <property type="entry name" value="Supernatant protein factor (SPF), C-terminal domain"/>
    <property type="match status" value="1"/>
</dbReference>
<proteinExistence type="predicted"/>
<keyword evidence="3" id="KW-1185">Reference proteome</keyword>
<dbReference type="Gramene" id="Pp3c6_1360V3.2">
    <property type="protein sequence ID" value="Pp3c6_1360V3.2"/>
    <property type="gene ID" value="Pp3c6_1360"/>
</dbReference>